<gene>
    <name evidence="12" type="ORF">SAMN04488563_2978</name>
</gene>
<evidence type="ECO:0000256" key="9">
    <source>
        <dbReference type="ARBA" id="ARBA00035611"/>
    </source>
</evidence>
<protein>
    <recommendedName>
        <fullName evidence="10">Xylose transport system permease protein XylH</fullName>
    </recommendedName>
</protein>
<dbReference type="PANTHER" id="PTHR32196">
    <property type="entry name" value="ABC TRANSPORTER PERMEASE PROTEIN YPHD-RELATED-RELATED"/>
    <property type="match status" value="1"/>
</dbReference>
<feature type="transmembrane region" description="Helical" evidence="11">
    <location>
        <begin position="261"/>
        <end position="279"/>
    </location>
</feature>
<accession>A0A1H2JQK1</accession>
<dbReference type="InterPro" id="IPR001851">
    <property type="entry name" value="ABC_transp_permease"/>
</dbReference>
<evidence type="ECO:0000256" key="6">
    <source>
        <dbReference type="ARBA" id="ARBA00022692"/>
    </source>
</evidence>
<feature type="transmembrane region" description="Helical" evidence="11">
    <location>
        <begin position="343"/>
        <end position="361"/>
    </location>
</feature>
<evidence type="ECO:0000256" key="8">
    <source>
        <dbReference type="ARBA" id="ARBA00023136"/>
    </source>
</evidence>
<feature type="transmembrane region" description="Helical" evidence="11">
    <location>
        <begin position="45"/>
        <end position="63"/>
    </location>
</feature>
<evidence type="ECO:0000256" key="5">
    <source>
        <dbReference type="ARBA" id="ARBA00022597"/>
    </source>
</evidence>
<evidence type="ECO:0000313" key="12">
    <source>
        <dbReference type="EMBL" id="SDU58824.1"/>
    </source>
</evidence>
<keyword evidence="7 11" id="KW-1133">Transmembrane helix</keyword>
<evidence type="ECO:0000256" key="7">
    <source>
        <dbReference type="ARBA" id="ARBA00022989"/>
    </source>
</evidence>
<dbReference type="Proteomes" id="UP000182977">
    <property type="component" value="Chromosome I"/>
</dbReference>
<dbReference type="RefSeq" id="WP_046767343.1">
    <property type="nucleotide sequence ID" value="NZ_KQ061221.1"/>
</dbReference>
<evidence type="ECO:0000256" key="3">
    <source>
        <dbReference type="ARBA" id="ARBA00022475"/>
    </source>
</evidence>
<reference evidence="13" key="1">
    <citation type="submission" date="2016-10" db="EMBL/GenBank/DDBJ databases">
        <authorList>
            <person name="Varghese N."/>
            <person name="Submissions S."/>
        </authorList>
    </citation>
    <scope>NUCLEOTIDE SEQUENCE [LARGE SCALE GENOMIC DNA]</scope>
    <source>
        <strain evidence="13">DSM 45079</strain>
    </source>
</reference>
<evidence type="ECO:0000256" key="2">
    <source>
        <dbReference type="ARBA" id="ARBA00022448"/>
    </source>
</evidence>
<feature type="transmembrane region" description="Helical" evidence="11">
    <location>
        <begin position="368"/>
        <end position="385"/>
    </location>
</feature>
<feature type="transmembrane region" description="Helical" evidence="11">
    <location>
        <begin position="391"/>
        <end position="410"/>
    </location>
</feature>
<evidence type="ECO:0000256" key="10">
    <source>
        <dbReference type="ARBA" id="ARBA00035686"/>
    </source>
</evidence>
<feature type="transmembrane region" description="Helical" evidence="11">
    <location>
        <begin position="155"/>
        <end position="174"/>
    </location>
</feature>
<dbReference type="CDD" id="cd06579">
    <property type="entry name" value="TM_PBP1_transp_AraH_like"/>
    <property type="match status" value="1"/>
</dbReference>
<comment type="subcellular location">
    <subcellularLocation>
        <location evidence="1">Cell membrane</location>
        <topology evidence="1">Multi-pass membrane protein</topology>
    </subcellularLocation>
</comment>
<dbReference type="STRING" id="419479.SAMN04488563_2978"/>
<evidence type="ECO:0000256" key="1">
    <source>
        <dbReference type="ARBA" id="ARBA00004651"/>
    </source>
</evidence>
<dbReference type="PANTHER" id="PTHR32196:SF32">
    <property type="entry name" value="XYLOSE TRANSPORT SYSTEM PERMEASE PROTEIN XYLH"/>
    <property type="match status" value="1"/>
</dbReference>
<proteinExistence type="predicted"/>
<feature type="transmembrane region" description="Helical" evidence="11">
    <location>
        <begin position="307"/>
        <end position="331"/>
    </location>
</feature>
<keyword evidence="5" id="KW-0762">Sugar transport</keyword>
<evidence type="ECO:0000256" key="4">
    <source>
        <dbReference type="ARBA" id="ARBA00022519"/>
    </source>
</evidence>
<feature type="transmembrane region" description="Helical" evidence="11">
    <location>
        <begin position="126"/>
        <end position="148"/>
    </location>
</feature>
<dbReference type="EMBL" id="LT629791">
    <property type="protein sequence ID" value="SDU58824.1"/>
    <property type="molecule type" value="Genomic_DNA"/>
</dbReference>
<name>A0A1H2JQK1_9ACTN</name>
<feature type="transmembrane region" description="Helical" evidence="11">
    <location>
        <begin position="200"/>
        <end position="221"/>
    </location>
</feature>
<dbReference type="Pfam" id="PF02653">
    <property type="entry name" value="BPD_transp_2"/>
    <property type="match status" value="2"/>
</dbReference>
<keyword evidence="6 11" id="KW-0812">Transmembrane</keyword>
<dbReference type="GO" id="GO:0005886">
    <property type="term" value="C:plasma membrane"/>
    <property type="evidence" value="ECO:0007669"/>
    <property type="project" value="UniProtKB-SubCell"/>
</dbReference>
<sequence length="420" mass="43516">MSRTRTAPADETAARADLLDERLAQDAGLRGAVDAFRRRVRDGDLGMLPVVVGLFIIGLVFYLQDVTYLSSSNLVNITLTAVPYGIIAVGIVLVLLLGEIDLSVGSISGLAGSITAVLVVQQEQPLVLGLAAGAGTGAVIGIVYGLIFTKIGVPSFVITLAGLLGFVGLQYVVLGDTGTINLPRTSPLAQFAREDFLSPAVSYVVVVAVVALYALVNLIGIRRRTAAGLPAQSVTLVLIKAGVMLAGLGFLTYYLNIDRGWGFAVVFFVGLVVLLDLVLRKSTWGRHLYAVGGNVEAARRSGINVTWIYISAFSLTGLLAATGGLLFLARLTSVSQASGSNDVNLTAIAAAVIGGVSLFGGRGSAYSALLGVLVLMSINSGLNRIGVDSSVRFIVTGAVLLLAVSIDAIARRARASSGRG</sequence>
<dbReference type="OrthoDB" id="3468954at2"/>
<keyword evidence="13" id="KW-1185">Reference proteome</keyword>
<evidence type="ECO:0000256" key="11">
    <source>
        <dbReference type="SAM" id="Phobius"/>
    </source>
</evidence>
<feature type="transmembrane region" description="Helical" evidence="11">
    <location>
        <begin position="75"/>
        <end position="97"/>
    </location>
</feature>
<evidence type="ECO:0000313" key="13">
    <source>
        <dbReference type="Proteomes" id="UP000182977"/>
    </source>
</evidence>
<feature type="transmembrane region" description="Helical" evidence="11">
    <location>
        <begin position="102"/>
        <end position="120"/>
    </location>
</feature>
<feature type="transmembrane region" description="Helical" evidence="11">
    <location>
        <begin position="233"/>
        <end position="255"/>
    </location>
</feature>
<keyword evidence="3" id="KW-1003">Cell membrane</keyword>
<keyword evidence="4" id="KW-0997">Cell inner membrane</keyword>
<dbReference type="AlphaFoldDB" id="A0A1H2JQK1"/>
<dbReference type="GO" id="GO:0022857">
    <property type="term" value="F:transmembrane transporter activity"/>
    <property type="evidence" value="ECO:0007669"/>
    <property type="project" value="InterPro"/>
</dbReference>
<comment type="function">
    <text evidence="9">Part of the binding-protein-dependent transport system for D-xylose. Probably responsible for the translocation of the substrate across the membrane.</text>
</comment>
<organism evidence="12 13">
    <name type="scientific">Jiangella alkaliphila</name>
    <dbReference type="NCBI Taxonomy" id="419479"/>
    <lineage>
        <taxon>Bacteria</taxon>
        <taxon>Bacillati</taxon>
        <taxon>Actinomycetota</taxon>
        <taxon>Actinomycetes</taxon>
        <taxon>Jiangellales</taxon>
        <taxon>Jiangellaceae</taxon>
        <taxon>Jiangella</taxon>
    </lineage>
</organism>
<keyword evidence="2" id="KW-0813">Transport</keyword>
<keyword evidence="8 11" id="KW-0472">Membrane</keyword>